<dbReference type="Proteomes" id="UP000829354">
    <property type="component" value="Chromosome V"/>
</dbReference>
<dbReference type="EMBL" id="CP092624">
    <property type="protein sequence ID" value="UMM37871.1"/>
    <property type="molecule type" value="Genomic_DNA"/>
</dbReference>
<dbReference type="AlphaFoldDB" id="A0AAE9FD03"/>
<evidence type="ECO:0000313" key="1">
    <source>
        <dbReference type="EMBL" id="UMM37871.1"/>
    </source>
</evidence>
<gene>
    <name evidence="1" type="ORF">L5515_009500</name>
</gene>
<protein>
    <submittedName>
        <fullName evidence="1">Uncharacterized protein</fullName>
    </submittedName>
</protein>
<dbReference type="InterPro" id="IPR004092">
    <property type="entry name" value="Mbt"/>
</dbReference>
<dbReference type="GO" id="GO:0006355">
    <property type="term" value="P:regulation of DNA-templated transcription"/>
    <property type="evidence" value="ECO:0007669"/>
    <property type="project" value="InterPro"/>
</dbReference>
<dbReference type="InterPro" id="IPR018817">
    <property type="entry name" value="7TM_GPCR_serpentine_rcpt_Srz"/>
</dbReference>
<dbReference type="SUPFAM" id="SSF63748">
    <property type="entry name" value="Tudor/PWWP/MBT"/>
    <property type="match status" value="1"/>
</dbReference>
<sequence>MESPSRSNRQVNKKRAIDHIEQEIDLVCNDLEQFIAAVHNKSWINFVKAAVKDVGQEGVLISPFHSMSAASLKWTLLHLNQIVFTETNKCKLGIHAVRVLDFNKRDGGLVSVCCLCKGSSKEVEEIYVEDIIADYSLIKTNIHAMYEEFKDSVIDHRWNLYNVKDWELSAPNMEKGCFDLIDIGQVFEMQLEEDPHVVVLATVMRNHHGLLCVRFGGKYTRMIHMLNTCCHHKGWTEKQKDEKLLRPNVDLIVGLEEDISNMLEPVTHLVFLNNDVMKHRLQRGAVLVYLNHDRNRFYFAHVVPTEDECPFYFHLCIGKEFVLHPNTNKPAFFHIYHEQLFAWSLIRKEPVRCHLPDEFEIYPNDTNKYEDEIDIYINYFTRYYKALVSEGVGPQDEYRQHINSLDAGRIKAIKKGLKTLKFVEILLPTPDGYSQLHAAEVVRVSMNLLTLKVPGRKGIIYVHPFDSNVYHFGACVDPNRFILYQTIGLCAFKVTSLRLHIFDQFELDNSLKTTDFYGNHFDFVTTPVMIQMSYLFSNKRNLDTIKNIFKRKNLTVPSISRGESQSLSTRSRGLFAGGVNRVAQLVVRSNIV</sequence>
<dbReference type="Pfam" id="PF10325">
    <property type="entry name" value="7TM_GPCR_Srz"/>
    <property type="match status" value="1"/>
</dbReference>
<keyword evidence="2" id="KW-1185">Reference proteome</keyword>
<dbReference type="GO" id="GO:0005634">
    <property type="term" value="C:nucleus"/>
    <property type="evidence" value="ECO:0007669"/>
    <property type="project" value="InterPro"/>
</dbReference>
<organism evidence="1 2">
    <name type="scientific">Caenorhabditis briggsae</name>
    <dbReference type="NCBI Taxonomy" id="6238"/>
    <lineage>
        <taxon>Eukaryota</taxon>
        <taxon>Metazoa</taxon>
        <taxon>Ecdysozoa</taxon>
        <taxon>Nematoda</taxon>
        <taxon>Chromadorea</taxon>
        <taxon>Rhabditida</taxon>
        <taxon>Rhabditina</taxon>
        <taxon>Rhabditomorpha</taxon>
        <taxon>Rhabditoidea</taxon>
        <taxon>Rhabditidae</taxon>
        <taxon>Peloderinae</taxon>
        <taxon>Caenorhabditis</taxon>
    </lineage>
</organism>
<proteinExistence type="predicted"/>
<name>A0AAE9FD03_CAEBR</name>
<accession>A0AAE9FD03</accession>
<evidence type="ECO:0000313" key="2">
    <source>
        <dbReference type="Proteomes" id="UP000829354"/>
    </source>
</evidence>
<dbReference type="PANTHER" id="PTHR31720">
    <property type="entry name" value="SERPENTINE RECEPTOR, CLASS Z-RELATED"/>
    <property type="match status" value="1"/>
</dbReference>
<dbReference type="Gene3D" id="2.30.30.140">
    <property type="match status" value="1"/>
</dbReference>
<dbReference type="PANTHER" id="PTHR31720:SF12">
    <property type="entry name" value="SERPENTINE RECEPTOR, CLASS T-RELATED"/>
    <property type="match status" value="1"/>
</dbReference>
<dbReference type="Pfam" id="PF02820">
    <property type="entry name" value="MBT"/>
    <property type="match status" value="1"/>
</dbReference>
<reference evidence="1 2" key="1">
    <citation type="submission" date="2022-04" db="EMBL/GenBank/DDBJ databases">
        <title>Chromosome-level reference genomes for two strains of Caenorhabditis briggsae: an improved platform for comparative genomics.</title>
        <authorList>
            <person name="Stevens L."/>
            <person name="Andersen E."/>
        </authorList>
    </citation>
    <scope>NUCLEOTIDE SEQUENCE [LARGE SCALE GENOMIC DNA]</scope>
    <source>
        <strain evidence="1">VX34</strain>
        <tissue evidence="1">Whole-organism</tissue>
    </source>
</reference>